<comment type="subcellular location">
    <subcellularLocation>
        <location evidence="1">Cell membrane</location>
        <topology evidence="1">Multi-pass membrane protein</topology>
    </subcellularLocation>
</comment>
<evidence type="ECO:0000313" key="10">
    <source>
        <dbReference type="EMBL" id="OXM46122.1"/>
    </source>
</evidence>
<dbReference type="OrthoDB" id="9806127at2"/>
<protein>
    <submittedName>
        <fullName evidence="10">ABC transporter ATP-binding protein</fullName>
    </submittedName>
</protein>
<keyword evidence="3" id="KW-0547">Nucleotide-binding</keyword>
<feature type="transmembrane region" description="Helical" evidence="7">
    <location>
        <begin position="127"/>
        <end position="151"/>
    </location>
</feature>
<feature type="transmembrane region" description="Helical" evidence="7">
    <location>
        <begin position="157"/>
        <end position="174"/>
    </location>
</feature>
<proteinExistence type="predicted"/>
<dbReference type="PANTHER" id="PTHR43394">
    <property type="entry name" value="ATP-DEPENDENT PERMEASE MDL1, MITOCHONDRIAL"/>
    <property type="match status" value="1"/>
</dbReference>
<keyword evidence="2 7" id="KW-0812">Transmembrane</keyword>
<keyword evidence="4 10" id="KW-0067">ATP-binding</keyword>
<organism evidence="10 11">
    <name type="scientific">Amycolatopsis alba DSM 44262</name>
    <dbReference type="NCBI Taxonomy" id="1125972"/>
    <lineage>
        <taxon>Bacteria</taxon>
        <taxon>Bacillati</taxon>
        <taxon>Actinomycetota</taxon>
        <taxon>Actinomycetes</taxon>
        <taxon>Pseudonocardiales</taxon>
        <taxon>Pseudonocardiaceae</taxon>
        <taxon>Amycolatopsis</taxon>
    </lineage>
</organism>
<dbReference type="InterPro" id="IPR003439">
    <property type="entry name" value="ABC_transporter-like_ATP-bd"/>
</dbReference>
<keyword evidence="6 7" id="KW-0472">Membrane</keyword>
<evidence type="ECO:0000259" key="8">
    <source>
        <dbReference type="PROSITE" id="PS50893"/>
    </source>
</evidence>
<dbReference type="InterPro" id="IPR036640">
    <property type="entry name" value="ABC1_TM_sf"/>
</dbReference>
<name>A0A229RHJ6_AMYAL</name>
<dbReference type="SUPFAM" id="SSF52540">
    <property type="entry name" value="P-loop containing nucleoside triphosphate hydrolases"/>
    <property type="match status" value="1"/>
</dbReference>
<evidence type="ECO:0000256" key="3">
    <source>
        <dbReference type="ARBA" id="ARBA00022741"/>
    </source>
</evidence>
<dbReference type="Gene3D" id="1.20.1560.10">
    <property type="entry name" value="ABC transporter type 1, transmembrane domain"/>
    <property type="match status" value="1"/>
</dbReference>
<dbReference type="InterPro" id="IPR039421">
    <property type="entry name" value="Type_1_exporter"/>
</dbReference>
<reference evidence="10 11" key="1">
    <citation type="submission" date="2017-07" db="EMBL/GenBank/DDBJ databases">
        <title>Amycolatopsis alba DSM 44262 Genome sequencing and assembly.</title>
        <authorList>
            <person name="Kaur N."/>
            <person name="Mayilraj S."/>
        </authorList>
    </citation>
    <scope>NUCLEOTIDE SEQUENCE [LARGE SCALE GENOMIC DNA]</scope>
    <source>
        <strain evidence="10 11">DSM 44262</strain>
    </source>
</reference>
<dbReference type="PROSITE" id="PS50929">
    <property type="entry name" value="ABC_TM1F"/>
    <property type="match status" value="1"/>
</dbReference>
<dbReference type="InterPro" id="IPR027417">
    <property type="entry name" value="P-loop_NTPase"/>
</dbReference>
<dbReference type="GO" id="GO:0016887">
    <property type="term" value="F:ATP hydrolysis activity"/>
    <property type="evidence" value="ECO:0007669"/>
    <property type="project" value="InterPro"/>
</dbReference>
<feature type="domain" description="ABC transporter" evidence="8">
    <location>
        <begin position="330"/>
        <end position="555"/>
    </location>
</feature>
<accession>A0A229RHJ6</accession>
<evidence type="ECO:0000259" key="9">
    <source>
        <dbReference type="PROSITE" id="PS50929"/>
    </source>
</evidence>
<dbReference type="GO" id="GO:0005886">
    <property type="term" value="C:plasma membrane"/>
    <property type="evidence" value="ECO:0007669"/>
    <property type="project" value="UniProtKB-SubCell"/>
</dbReference>
<dbReference type="SUPFAM" id="SSF90123">
    <property type="entry name" value="ABC transporter transmembrane region"/>
    <property type="match status" value="1"/>
</dbReference>
<keyword evidence="5 7" id="KW-1133">Transmembrane helix</keyword>
<keyword evidence="11" id="KW-1185">Reference proteome</keyword>
<evidence type="ECO:0000313" key="11">
    <source>
        <dbReference type="Proteomes" id="UP000215563"/>
    </source>
</evidence>
<dbReference type="GO" id="GO:0015421">
    <property type="term" value="F:ABC-type oligopeptide transporter activity"/>
    <property type="evidence" value="ECO:0007669"/>
    <property type="project" value="TreeGrafter"/>
</dbReference>
<dbReference type="Proteomes" id="UP000215563">
    <property type="component" value="Unassembled WGS sequence"/>
</dbReference>
<evidence type="ECO:0000256" key="1">
    <source>
        <dbReference type="ARBA" id="ARBA00004651"/>
    </source>
</evidence>
<evidence type="ECO:0000256" key="6">
    <source>
        <dbReference type="ARBA" id="ARBA00023136"/>
    </source>
</evidence>
<dbReference type="AlphaFoldDB" id="A0A229RHJ6"/>
<feature type="domain" description="ABC transmembrane type-1" evidence="9">
    <location>
        <begin position="21"/>
        <end position="289"/>
    </location>
</feature>
<dbReference type="Gene3D" id="3.40.50.300">
    <property type="entry name" value="P-loop containing nucleotide triphosphate hydrolases"/>
    <property type="match status" value="1"/>
</dbReference>
<dbReference type="GO" id="GO:0005524">
    <property type="term" value="F:ATP binding"/>
    <property type="evidence" value="ECO:0007669"/>
    <property type="project" value="UniProtKB-KW"/>
</dbReference>
<comment type="caution">
    <text evidence="10">The sequence shown here is derived from an EMBL/GenBank/DDBJ whole genome shotgun (WGS) entry which is preliminary data.</text>
</comment>
<dbReference type="Pfam" id="PF00005">
    <property type="entry name" value="ABC_tran"/>
    <property type="match status" value="1"/>
</dbReference>
<dbReference type="RefSeq" id="WP_020635577.1">
    <property type="nucleotide sequence ID" value="NZ_KB913032.1"/>
</dbReference>
<evidence type="ECO:0000256" key="5">
    <source>
        <dbReference type="ARBA" id="ARBA00022989"/>
    </source>
</evidence>
<dbReference type="CDD" id="cd07346">
    <property type="entry name" value="ABC_6TM_exporters"/>
    <property type="match status" value="1"/>
</dbReference>
<evidence type="ECO:0000256" key="4">
    <source>
        <dbReference type="ARBA" id="ARBA00022840"/>
    </source>
</evidence>
<dbReference type="PANTHER" id="PTHR43394:SF1">
    <property type="entry name" value="ATP-BINDING CASSETTE SUB-FAMILY B MEMBER 10, MITOCHONDRIAL"/>
    <property type="match status" value="1"/>
</dbReference>
<gene>
    <name evidence="10" type="ORF">CFP75_29260</name>
</gene>
<dbReference type="InterPro" id="IPR003593">
    <property type="entry name" value="AAA+_ATPase"/>
</dbReference>
<dbReference type="EMBL" id="NMQU01000094">
    <property type="protein sequence ID" value="OXM46122.1"/>
    <property type="molecule type" value="Genomic_DNA"/>
</dbReference>
<feature type="transmembrane region" description="Helical" evidence="7">
    <location>
        <begin position="58"/>
        <end position="76"/>
    </location>
</feature>
<evidence type="ECO:0000256" key="2">
    <source>
        <dbReference type="ARBA" id="ARBA00022692"/>
    </source>
</evidence>
<dbReference type="InterPro" id="IPR011527">
    <property type="entry name" value="ABC1_TM_dom"/>
</dbReference>
<dbReference type="PROSITE" id="PS50893">
    <property type="entry name" value="ABC_TRANSPORTER_2"/>
    <property type="match status" value="1"/>
</dbReference>
<sequence length="557" mass="58632">MTSVRQVVSRDLLRRRPALTVLAVAGAAVALACELLVPSSLADAVASMSGRGVATGPLITLAVLLGIGLVASVVAGQVTVRGMAATTACHRRDLLEKTLRLPVRQREFSSGDLLTRFSGDAGAPAQLGFGAIGVLITAAGSVVALVALWFLDPWLTGLVGAELVISWFAVRVFLRRVGDAETRYRTARGRLAALLVDAHSGVRTIRAGRTRDRELRRILGPLTELRSAGLAAWRSQREIGWRMGLLAPVQEVALLSVAGFGVMSGRLDGGEVLAALFYSQLALGLLEQVDSLVGMVYSAANSRRLLEVHDAPSVPVPARPRALPPGDGELRFEDVAVGPLSRVTFTVPPGTHVALVGRSGSGKSSLMGAVGRLSDVTSGRVVLDGVDVRDLELSSLRSEIAYAFEEPLLFGATIGDAIAATAPLPGSAVARAARQARADLFVRRLPDGYGTLADHLPLSGGEVQRLGLARALARPARVLVLDDAMSNVDTATAAEINRAIRSAWRSRTALVVAHRVVTAAGADLVAWLGDGGLRALAPHHELWRDSGYRELFAVGEP</sequence>
<dbReference type="SMART" id="SM00382">
    <property type="entry name" value="AAA"/>
    <property type="match status" value="1"/>
</dbReference>
<evidence type="ECO:0000256" key="7">
    <source>
        <dbReference type="SAM" id="Phobius"/>
    </source>
</evidence>
<dbReference type="PROSITE" id="PS51257">
    <property type="entry name" value="PROKAR_LIPOPROTEIN"/>
    <property type="match status" value="1"/>
</dbReference>
<dbReference type="Pfam" id="PF00664">
    <property type="entry name" value="ABC_membrane"/>
    <property type="match status" value="1"/>
</dbReference>